<proteinExistence type="predicted"/>
<dbReference type="Proteomes" id="UP000183557">
    <property type="component" value="Unassembled WGS sequence"/>
</dbReference>
<protein>
    <submittedName>
        <fullName evidence="2">Uncharacterized protein</fullName>
    </submittedName>
</protein>
<reference evidence="3" key="1">
    <citation type="submission" date="2016-10" db="EMBL/GenBank/DDBJ databases">
        <authorList>
            <person name="Varghese N."/>
            <person name="Submissions S."/>
        </authorList>
    </citation>
    <scope>NUCLEOTIDE SEQUENCE [LARGE SCALE GENOMIC DNA]</scope>
    <source>
        <strain evidence="3">CGMCC 1.3704</strain>
    </source>
</reference>
<evidence type="ECO:0000313" key="2">
    <source>
        <dbReference type="EMBL" id="SFJ24491.1"/>
    </source>
</evidence>
<keyword evidence="3" id="KW-1185">Reference proteome</keyword>
<dbReference type="RefSeq" id="WP_075034883.1">
    <property type="nucleotide sequence ID" value="NZ_FOSB01000001.1"/>
</dbReference>
<feature type="transmembrane region" description="Helical" evidence="1">
    <location>
        <begin position="41"/>
        <end position="59"/>
    </location>
</feature>
<feature type="transmembrane region" description="Helical" evidence="1">
    <location>
        <begin position="15"/>
        <end position="35"/>
    </location>
</feature>
<keyword evidence="1" id="KW-0472">Membrane</keyword>
<accession>A0A1I3PTD0</accession>
<dbReference type="EMBL" id="FOSB01000001">
    <property type="protein sequence ID" value="SFJ24491.1"/>
    <property type="molecule type" value="Genomic_DNA"/>
</dbReference>
<keyword evidence="1" id="KW-1133">Transmembrane helix</keyword>
<sequence length="149" mass="17259">MNFQYSNTTIWRKKAIGSLLNTVTSLVPLGLALYLNGRVEKFIVIMTGAIFLLGLWQMVHYMRMPERDYVHLEEGIIDIRIGIADPNTRLSNEEIKHIQQIDDVISLQSDRGEEENIYLENLSNADKESLLTELEYRYGNRMHRSNQSA</sequence>
<gene>
    <name evidence="2" type="ORF">SAMN04487936_101429</name>
</gene>
<name>A0A1I3PTD0_HALDA</name>
<dbReference type="AlphaFoldDB" id="A0A1I3PTD0"/>
<organism evidence="2 3">
    <name type="scientific">Halobacillus dabanensis</name>
    <dbReference type="NCBI Taxonomy" id="240302"/>
    <lineage>
        <taxon>Bacteria</taxon>
        <taxon>Bacillati</taxon>
        <taxon>Bacillota</taxon>
        <taxon>Bacilli</taxon>
        <taxon>Bacillales</taxon>
        <taxon>Bacillaceae</taxon>
        <taxon>Halobacillus</taxon>
    </lineage>
</organism>
<evidence type="ECO:0000313" key="3">
    <source>
        <dbReference type="Proteomes" id="UP000183557"/>
    </source>
</evidence>
<keyword evidence="1" id="KW-0812">Transmembrane</keyword>
<dbReference type="OrthoDB" id="2968178at2"/>
<evidence type="ECO:0000256" key="1">
    <source>
        <dbReference type="SAM" id="Phobius"/>
    </source>
</evidence>